<evidence type="ECO:0000256" key="1">
    <source>
        <dbReference type="ARBA" id="ARBA00008511"/>
    </source>
</evidence>
<dbReference type="Pfam" id="PF08190">
    <property type="entry name" value="PIH1"/>
    <property type="match status" value="1"/>
</dbReference>
<comment type="caution">
    <text evidence="4">The sequence shown here is derived from an EMBL/GenBank/DDBJ whole genome shotgun (WGS) entry which is preliminary data.</text>
</comment>
<sequence length="185" mass="20633">RELFAELAAELSDPEQYLVYQKEVAALERERGVEVQFVHPNPGFVLRTSQDGSRRCYINVCSNELMGQPRAHAEPGGHRWELPYSLAPGREELRRAGHRRLVYDVVFHPITVDLAARSPRFLRMLCDTALEAVESHCSVQLDRNNSTVLKGVSYKGIPQAPVIRSPLPGGAPKPPDDGESPLPPF</sequence>
<dbReference type="GO" id="GO:0060285">
    <property type="term" value="P:cilium-dependent cell motility"/>
    <property type="evidence" value="ECO:0007669"/>
    <property type="project" value="TreeGrafter"/>
</dbReference>
<feature type="region of interest" description="Disordered" evidence="2">
    <location>
        <begin position="160"/>
        <end position="185"/>
    </location>
</feature>
<accession>A0A7K4ULJ2</accession>
<organism evidence="4 5">
    <name type="scientific">Sinosuthora webbiana</name>
    <dbReference type="NCBI Taxonomy" id="337173"/>
    <lineage>
        <taxon>Eukaryota</taxon>
        <taxon>Metazoa</taxon>
        <taxon>Chordata</taxon>
        <taxon>Craniata</taxon>
        <taxon>Vertebrata</taxon>
        <taxon>Euteleostomi</taxon>
        <taxon>Archelosauria</taxon>
        <taxon>Archosauria</taxon>
        <taxon>Dinosauria</taxon>
        <taxon>Saurischia</taxon>
        <taxon>Theropoda</taxon>
        <taxon>Coelurosauria</taxon>
        <taxon>Aves</taxon>
        <taxon>Neognathae</taxon>
        <taxon>Neoaves</taxon>
        <taxon>Telluraves</taxon>
        <taxon>Australaves</taxon>
        <taxon>Passeriformes</taxon>
        <taxon>Sylvioidea</taxon>
        <taxon>Sylviidae</taxon>
        <taxon>Sinosuthora</taxon>
    </lineage>
</organism>
<feature type="non-terminal residue" evidence="4">
    <location>
        <position position="185"/>
    </location>
</feature>
<dbReference type="PANTHER" id="PTHR22997">
    <property type="entry name" value="PIH1 DOMAIN-CONTAINING PROTEIN 1"/>
    <property type="match status" value="1"/>
</dbReference>
<name>A0A7K4ULJ2_9SYLV</name>
<proteinExistence type="inferred from homology"/>
<protein>
    <submittedName>
        <fullName evidence="4">KTU protein</fullName>
    </submittedName>
</protein>
<evidence type="ECO:0000256" key="2">
    <source>
        <dbReference type="SAM" id="MobiDB-lite"/>
    </source>
</evidence>
<gene>
    <name evidence="4" type="primary">Dnaaf2_1</name>
    <name evidence="4" type="ORF">SINWEB_R15682</name>
</gene>
<dbReference type="InterPro" id="IPR050734">
    <property type="entry name" value="PIH1/Kintoun_subfamily"/>
</dbReference>
<feature type="domain" description="PIH1 N-terminal" evidence="3">
    <location>
        <begin position="11"/>
        <end position="169"/>
    </location>
</feature>
<dbReference type="InterPro" id="IPR012981">
    <property type="entry name" value="PIH1_N"/>
</dbReference>
<keyword evidence="5" id="KW-1185">Reference proteome</keyword>
<evidence type="ECO:0000259" key="3">
    <source>
        <dbReference type="Pfam" id="PF08190"/>
    </source>
</evidence>
<dbReference type="OrthoDB" id="546764at2759"/>
<dbReference type="GO" id="GO:0003351">
    <property type="term" value="P:epithelial cilium movement involved in extracellular fluid movement"/>
    <property type="evidence" value="ECO:0007669"/>
    <property type="project" value="TreeGrafter"/>
</dbReference>
<dbReference type="AlphaFoldDB" id="A0A7K4ULJ2"/>
<dbReference type="EMBL" id="VXBN01014651">
    <property type="protein sequence ID" value="NWR10640.1"/>
    <property type="molecule type" value="Genomic_DNA"/>
</dbReference>
<dbReference type="GO" id="GO:0005737">
    <property type="term" value="C:cytoplasm"/>
    <property type="evidence" value="ECO:0007669"/>
    <property type="project" value="TreeGrafter"/>
</dbReference>
<feature type="non-terminal residue" evidence="4">
    <location>
        <position position="1"/>
    </location>
</feature>
<evidence type="ECO:0000313" key="4">
    <source>
        <dbReference type="EMBL" id="NWR10640.1"/>
    </source>
</evidence>
<dbReference type="Proteomes" id="UP000580691">
    <property type="component" value="Unassembled WGS sequence"/>
</dbReference>
<dbReference type="GO" id="GO:0005576">
    <property type="term" value="C:extracellular region"/>
    <property type="evidence" value="ECO:0007669"/>
    <property type="project" value="GOC"/>
</dbReference>
<dbReference type="GO" id="GO:0070286">
    <property type="term" value="P:axonemal dynein complex assembly"/>
    <property type="evidence" value="ECO:0007669"/>
    <property type="project" value="TreeGrafter"/>
</dbReference>
<dbReference type="PANTHER" id="PTHR22997:SF3">
    <property type="entry name" value="PROTEIN KINTOUN"/>
    <property type="match status" value="1"/>
</dbReference>
<comment type="similarity">
    <text evidence="1">Belongs to the PIH1 family.</text>
</comment>
<reference evidence="4 5" key="1">
    <citation type="submission" date="2019-09" db="EMBL/GenBank/DDBJ databases">
        <title>Bird 10,000 Genomes (B10K) Project - Family phase.</title>
        <authorList>
            <person name="Zhang G."/>
        </authorList>
    </citation>
    <scope>NUCLEOTIDE SEQUENCE [LARGE SCALE GENOMIC DNA]</scope>
    <source>
        <strain evidence="4">B10K-DU-002-08</strain>
        <tissue evidence="4">Muscle</tissue>
    </source>
</reference>
<evidence type="ECO:0000313" key="5">
    <source>
        <dbReference type="Proteomes" id="UP000580691"/>
    </source>
</evidence>